<sequence>MDRNYCTGDYPLLRNDLTDKLTQIATILEHDIATLEQNDIQILNDIEEITKGLSELESITSTYFLNCLLTEYTDYSKEISRSIHKMSLKGQQALIVLEKNDPVAPLVKDGTPINAKISSQLIESIFHPESQLSHGAVLIQSGMVVSASNVLPVSNQIFWDRFFDIRELSALGLSELCDALILLISKDKSTLFCLNGNMFPFSTSSP</sequence>
<accession>A0ABU6GIP5</accession>
<evidence type="ECO:0000256" key="3">
    <source>
        <dbReference type="ARBA" id="ARBA00022695"/>
    </source>
</evidence>
<proteinExistence type="predicted"/>
<evidence type="ECO:0000313" key="7">
    <source>
        <dbReference type="EMBL" id="MEC0239612.1"/>
    </source>
</evidence>
<organism evidence="7 8">
    <name type="scientific">Paenibacillus dokdonensis</name>
    <dbReference type="NCBI Taxonomy" id="2567944"/>
    <lineage>
        <taxon>Bacteria</taxon>
        <taxon>Bacillati</taxon>
        <taxon>Bacillota</taxon>
        <taxon>Bacilli</taxon>
        <taxon>Bacillales</taxon>
        <taxon>Paenibacillaceae</taxon>
        <taxon>Paenibacillus</taxon>
    </lineage>
</organism>
<gene>
    <name evidence="7" type="ORF">P4H66_07035</name>
</gene>
<dbReference type="PANTHER" id="PTHR34185">
    <property type="entry name" value="DIADENYLATE CYCLASE"/>
    <property type="match status" value="1"/>
</dbReference>
<reference evidence="7 8" key="1">
    <citation type="submission" date="2023-03" db="EMBL/GenBank/DDBJ databases">
        <title>Bacillus Genome Sequencing.</title>
        <authorList>
            <person name="Dunlap C."/>
        </authorList>
    </citation>
    <scope>NUCLEOTIDE SEQUENCE [LARGE SCALE GENOMIC DNA]</scope>
    <source>
        <strain evidence="7 8">BD-525</strain>
    </source>
</reference>
<evidence type="ECO:0000256" key="5">
    <source>
        <dbReference type="ARBA" id="ARBA00022840"/>
    </source>
</evidence>
<keyword evidence="8" id="KW-1185">Reference proteome</keyword>
<keyword evidence="3" id="KW-0548">Nucleotidyltransferase</keyword>
<comment type="catalytic activity">
    <reaction evidence="1">
        <text>2 ATP = 3',3'-c-di-AMP + 2 diphosphate</text>
        <dbReference type="Rhea" id="RHEA:35655"/>
        <dbReference type="ChEBI" id="CHEBI:30616"/>
        <dbReference type="ChEBI" id="CHEBI:33019"/>
        <dbReference type="ChEBI" id="CHEBI:71500"/>
        <dbReference type="EC" id="2.7.7.85"/>
    </reaction>
</comment>
<dbReference type="Gene3D" id="3.40.1700.10">
    <property type="entry name" value="DNA integrity scanning protein, DisA, N-terminal domain"/>
    <property type="match status" value="1"/>
</dbReference>
<evidence type="ECO:0000256" key="4">
    <source>
        <dbReference type="ARBA" id="ARBA00022741"/>
    </source>
</evidence>
<dbReference type="Pfam" id="PF10372">
    <property type="entry name" value="CdaS_N"/>
    <property type="match status" value="1"/>
</dbReference>
<dbReference type="InterPro" id="IPR036888">
    <property type="entry name" value="DNA_integrity_DisA_N_sf"/>
</dbReference>
<evidence type="ECO:0000256" key="2">
    <source>
        <dbReference type="ARBA" id="ARBA00022679"/>
    </source>
</evidence>
<dbReference type="InterPro" id="IPR019457">
    <property type="entry name" value="CdaS_N"/>
</dbReference>
<dbReference type="RefSeq" id="WP_326086834.1">
    <property type="nucleotide sequence ID" value="NZ_JARLKZ010000005.1"/>
</dbReference>
<dbReference type="PROSITE" id="PS51794">
    <property type="entry name" value="DAC"/>
    <property type="match status" value="1"/>
</dbReference>
<keyword evidence="2" id="KW-0808">Transferase</keyword>
<dbReference type="Gene3D" id="1.10.287.770">
    <property type="entry name" value="YojJ-like"/>
    <property type="match status" value="1"/>
</dbReference>
<dbReference type="PANTHER" id="PTHR34185:SF2">
    <property type="entry name" value="CYCLIC DI-AMP SYNTHASE CDAS"/>
    <property type="match status" value="1"/>
</dbReference>
<evidence type="ECO:0000256" key="1">
    <source>
        <dbReference type="ARBA" id="ARBA00000877"/>
    </source>
</evidence>
<name>A0ABU6GIP5_9BACL</name>
<comment type="caution">
    <text evidence="7">The sequence shown here is derived from an EMBL/GenBank/DDBJ whole genome shotgun (WGS) entry which is preliminary data.</text>
</comment>
<evidence type="ECO:0000259" key="6">
    <source>
        <dbReference type="PROSITE" id="PS51794"/>
    </source>
</evidence>
<dbReference type="InterPro" id="IPR003390">
    <property type="entry name" value="DNA_integrity_scan_DisA_N"/>
</dbReference>
<dbReference type="InterPro" id="IPR050338">
    <property type="entry name" value="DisA"/>
</dbReference>
<feature type="domain" description="DAC" evidence="6">
    <location>
        <begin position="46"/>
        <end position="206"/>
    </location>
</feature>
<protein>
    <submittedName>
        <fullName evidence="7">Diadenylate cyclase</fullName>
    </submittedName>
</protein>
<dbReference type="Proteomes" id="UP001344632">
    <property type="component" value="Unassembled WGS sequence"/>
</dbReference>
<keyword evidence="4" id="KW-0547">Nucleotide-binding</keyword>
<evidence type="ECO:0000313" key="8">
    <source>
        <dbReference type="Proteomes" id="UP001344632"/>
    </source>
</evidence>
<dbReference type="Pfam" id="PF02457">
    <property type="entry name" value="DAC"/>
    <property type="match status" value="1"/>
</dbReference>
<keyword evidence="5" id="KW-0067">ATP-binding</keyword>
<dbReference type="SUPFAM" id="SSF143597">
    <property type="entry name" value="YojJ-like"/>
    <property type="match status" value="1"/>
</dbReference>
<dbReference type="EMBL" id="JARLKZ010000005">
    <property type="protein sequence ID" value="MEC0239612.1"/>
    <property type="molecule type" value="Genomic_DNA"/>
</dbReference>